<keyword evidence="2" id="KW-1185">Reference proteome</keyword>
<dbReference type="Proteomes" id="UP000308600">
    <property type="component" value="Unassembled WGS sequence"/>
</dbReference>
<sequence length="182" mass="20850">MSCLEVKGITRLERKSEDCLIKEIVGPVIDSNCSHVCLTCRQSLYKNKIPKLALANGLWIGEVPDILKDLTFFEKMLIARVRLHRCFVRVSSGFRKMISHAIAFEAPTARLYQELPPPREDMDDVLAILFTGPAQPTDEDFARTPLLVRRNKVIQALKWLKINHKDYADIVISQNNIDEYPE</sequence>
<name>A0ACD2ZWY5_9AGAR</name>
<accession>A0ACD2ZWY5</accession>
<organism evidence="1 2">
    <name type="scientific">Pluteus cervinus</name>
    <dbReference type="NCBI Taxonomy" id="181527"/>
    <lineage>
        <taxon>Eukaryota</taxon>
        <taxon>Fungi</taxon>
        <taxon>Dikarya</taxon>
        <taxon>Basidiomycota</taxon>
        <taxon>Agaricomycotina</taxon>
        <taxon>Agaricomycetes</taxon>
        <taxon>Agaricomycetidae</taxon>
        <taxon>Agaricales</taxon>
        <taxon>Pluteineae</taxon>
        <taxon>Pluteaceae</taxon>
        <taxon>Pluteus</taxon>
    </lineage>
</organism>
<reference evidence="1 2" key="1">
    <citation type="journal article" date="2019" name="Nat. Ecol. Evol.">
        <title>Megaphylogeny resolves global patterns of mushroom evolution.</title>
        <authorList>
            <person name="Varga T."/>
            <person name="Krizsan K."/>
            <person name="Foldi C."/>
            <person name="Dima B."/>
            <person name="Sanchez-Garcia M."/>
            <person name="Sanchez-Ramirez S."/>
            <person name="Szollosi G.J."/>
            <person name="Szarkandi J.G."/>
            <person name="Papp V."/>
            <person name="Albert L."/>
            <person name="Andreopoulos W."/>
            <person name="Angelini C."/>
            <person name="Antonin V."/>
            <person name="Barry K.W."/>
            <person name="Bougher N.L."/>
            <person name="Buchanan P."/>
            <person name="Buyck B."/>
            <person name="Bense V."/>
            <person name="Catcheside P."/>
            <person name="Chovatia M."/>
            <person name="Cooper J."/>
            <person name="Damon W."/>
            <person name="Desjardin D."/>
            <person name="Finy P."/>
            <person name="Geml J."/>
            <person name="Haridas S."/>
            <person name="Hughes K."/>
            <person name="Justo A."/>
            <person name="Karasinski D."/>
            <person name="Kautmanova I."/>
            <person name="Kiss B."/>
            <person name="Kocsube S."/>
            <person name="Kotiranta H."/>
            <person name="LaButti K.M."/>
            <person name="Lechner B.E."/>
            <person name="Liimatainen K."/>
            <person name="Lipzen A."/>
            <person name="Lukacs Z."/>
            <person name="Mihaltcheva S."/>
            <person name="Morgado L.N."/>
            <person name="Niskanen T."/>
            <person name="Noordeloos M.E."/>
            <person name="Ohm R.A."/>
            <person name="Ortiz-Santana B."/>
            <person name="Ovrebo C."/>
            <person name="Racz N."/>
            <person name="Riley R."/>
            <person name="Savchenko A."/>
            <person name="Shiryaev A."/>
            <person name="Soop K."/>
            <person name="Spirin V."/>
            <person name="Szebenyi C."/>
            <person name="Tomsovsky M."/>
            <person name="Tulloss R.E."/>
            <person name="Uehling J."/>
            <person name="Grigoriev I.V."/>
            <person name="Vagvolgyi C."/>
            <person name="Papp T."/>
            <person name="Martin F.M."/>
            <person name="Miettinen O."/>
            <person name="Hibbett D.S."/>
            <person name="Nagy L.G."/>
        </authorList>
    </citation>
    <scope>NUCLEOTIDE SEQUENCE [LARGE SCALE GENOMIC DNA]</scope>
    <source>
        <strain evidence="1 2">NL-1719</strain>
    </source>
</reference>
<feature type="non-terminal residue" evidence="1">
    <location>
        <position position="182"/>
    </location>
</feature>
<evidence type="ECO:0000313" key="1">
    <source>
        <dbReference type="EMBL" id="TFK58008.1"/>
    </source>
</evidence>
<proteinExistence type="predicted"/>
<evidence type="ECO:0000313" key="2">
    <source>
        <dbReference type="Proteomes" id="UP000308600"/>
    </source>
</evidence>
<protein>
    <submittedName>
        <fullName evidence="1">Uncharacterized protein</fullName>
    </submittedName>
</protein>
<gene>
    <name evidence="1" type="ORF">BDN72DRAFT_782628</name>
</gene>
<dbReference type="EMBL" id="ML209748">
    <property type="protein sequence ID" value="TFK58008.1"/>
    <property type="molecule type" value="Genomic_DNA"/>
</dbReference>